<gene>
    <name evidence="2" type="ORF">EAV92_23950</name>
</gene>
<proteinExistence type="predicted"/>
<feature type="domain" description="Xylose isomerase-like TIM barrel" evidence="1">
    <location>
        <begin position="60"/>
        <end position="266"/>
    </location>
</feature>
<evidence type="ECO:0000259" key="1">
    <source>
        <dbReference type="Pfam" id="PF01261"/>
    </source>
</evidence>
<dbReference type="AlphaFoldDB" id="A0A3G3K447"/>
<evidence type="ECO:0000313" key="2">
    <source>
        <dbReference type="EMBL" id="AYQ75325.1"/>
    </source>
</evidence>
<dbReference type="InterPro" id="IPR036237">
    <property type="entry name" value="Xyl_isomerase-like_sf"/>
</dbReference>
<protein>
    <recommendedName>
        <fullName evidence="1">Xylose isomerase-like TIM barrel domain-containing protein</fullName>
    </recommendedName>
</protein>
<dbReference type="InterPro" id="IPR013022">
    <property type="entry name" value="Xyl_isomerase-like_TIM-brl"/>
</dbReference>
<dbReference type="Proteomes" id="UP000269097">
    <property type="component" value="Chromosome"/>
</dbReference>
<organism evidence="2 3">
    <name type="scientific">Cohnella candidum</name>
    <dbReference type="NCBI Taxonomy" id="2674991"/>
    <lineage>
        <taxon>Bacteria</taxon>
        <taxon>Bacillati</taxon>
        <taxon>Bacillota</taxon>
        <taxon>Bacilli</taxon>
        <taxon>Bacillales</taxon>
        <taxon>Paenibacillaceae</taxon>
        <taxon>Cohnella</taxon>
    </lineage>
</organism>
<sequence length="289" mass="32284">MQGGSGMNYSLNSWSFERYLGPLRLIEWDDKQKRQVVTTETMPEETSLLGLLVRMGSNAYHSLELAYVHLKSRNDQTLRDIRHVAEVSKVELASLLLDFGDLSSADPQRRTAELELYRKWIESAAQAGFSRVRIPAGDSSPDDRAALIRAAAGLSELAVYAADAGIRVVTENLGGLLSNSENCLRLIDLCQGKVGFTADFGNFDRNKYDQLQEVIPIAETVHAKARLDAQGRIDEVDFKKCLEICREAEFSGPFSLTYLGREDPWEKMNVMRTLSEALPTMSSPMDTIK</sequence>
<dbReference type="Gene3D" id="3.20.20.150">
    <property type="entry name" value="Divalent-metal-dependent TIM barrel enzymes"/>
    <property type="match status" value="1"/>
</dbReference>
<dbReference type="KEGG" id="coh:EAV92_23950"/>
<name>A0A3G3K447_9BACL</name>
<evidence type="ECO:0000313" key="3">
    <source>
        <dbReference type="Proteomes" id="UP000269097"/>
    </source>
</evidence>
<dbReference type="InterPro" id="IPR050312">
    <property type="entry name" value="IolE/XylAMocC-like"/>
</dbReference>
<keyword evidence="3" id="KW-1185">Reference proteome</keyword>
<accession>A0A3G3K447</accession>
<reference evidence="2 3" key="1">
    <citation type="submission" date="2018-10" db="EMBL/GenBank/DDBJ databases">
        <title>Genome Sequence of Cohnella sp.</title>
        <authorList>
            <person name="Srinivasan S."/>
            <person name="Kim M.K."/>
        </authorList>
    </citation>
    <scope>NUCLEOTIDE SEQUENCE [LARGE SCALE GENOMIC DNA]</scope>
    <source>
        <strain evidence="2 3">18JY8-7</strain>
    </source>
</reference>
<dbReference type="PANTHER" id="PTHR12110:SF53">
    <property type="entry name" value="BLR5974 PROTEIN"/>
    <property type="match status" value="1"/>
</dbReference>
<dbReference type="PANTHER" id="PTHR12110">
    <property type="entry name" value="HYDROXYPYRUVATE ISOMERASE"/>
    <property type="match status" value="1"/>
</dbReference>
<dbReference type="Pfam" id="PF01261">
    <property type="entry name" value="AP_endonuc_2"/>
    <property type="match status" value="1"/>
</dbReference>
<dbReference type="EMBL" id="CP033433">
    <property type="protein sequence ID" value="AYQ75325.1"/>
    <property type="molecule type" value="Genomic_DNA"/>
</dbReference>
<dbReference type="SUPFAM" id="SSF51658">
    <property type="entry name" value="Xylose isomerase-like"/>
    <property type="match status" value="1"/>
</dbReference>